<dbReference type="NCBIfam" id="TIGR00875">
    <property type="entry name" value="fsa_talC_mipB"/>
    <property type="match status" value="1"/>
</dbReference>
<name>A0ABQ4NCA8_9BACL</name>
<evidence type="ECO:0000256" key="3">
    <source>
        <dbReference type="ARBA" id="ARBA00023270"/>
    </source>
</evidence>
<dbReference type="PANTHER" id="PTHR10683:SF36">
    <property type="entry name" value="TRANSALDOLASE"/>
    <property type="match status" value="1"/>
</dbReference>
<comment type="subcellular location">
    <subcellularLocation>
        <location evidence="1">Cytoplasm</location>
    </subcellularLocation>
</comment>
<dbReference type="Proteomes" id="UP000680304">
    <property type="component" value="Unassembled WGS sequence"/>
</dbReference>
<dbReference type="InterPro" id="IPR013785">
    <property type="entry name" value="Aldolase_TIM"/>
</dbReference>
<dbReference type="InterPro" id="IPR033919">
    <property type="entry name" value="TSA/FSA_arc/bac"/>
</dbReference>
<dbReference type="PANTHER" id="PTHR10683">
    <property type="entry name" value="TRANSALDOLASE"/>
    <property type="match status" value="1"/>
</dbReference>
<accession>A0ABQ4NCA8</accession>
<keyword evidence="2" id="KW-0963">Cytoplasm</keyword>
<sequence length="214" mass="23378">MEFYIDTADLAQIKEAMSWGILEGVTTNPSIVAREKRGFEELIREIARETPGKVWCEVIGTDADTMVEEARMFRNWADRVVVKLPMGAEGVKAASRLSKEGIETNMTLVYSVGQAVLAAKAGVRYVSPYLGRVDDVAWSGATLIGGIVETFARLGLPTKVIAASVRGPQQVLDMLNLGVHAVTTSYSVWAAMMKHPMTDIGLEGFLRDWKEAGL</sequence>
<proteinExistence type="predicted"/>
<dbReference type="InterPro" id="IPR001585">
    <property type="entry name" value="TAL/FSA"/>
</dbReference>
<keyword evidence="5" id="KW-1185">Reference proteome</keyword>
<dbReference type="RefSeq" id="WP_213530347.1">
    <property type="nucleotide sequence ID" value="NZ_BOVJ01000155.1"/>
</dbReference>
<evidence type="ECO:0000313" key="5">
    <source>
        <dbReference type="Proteomes" id="UP000680304"/>
    </source>
</evidence>
<dbReference type="Gene3D" id="3.20.20.70">
    <property type="entry name" value="Aldolase class I"/>
    <property type="match status" value="1"/>
</dbReference>
<dbReference type="InterPro" id="IPR004731">
    <property type="entry name" value="Transaldolase_3B/F6P_aldolase"/>
</dbReference>
<keyword evidence="3" id="KW-0704">Schiff base</keyword>
<dbReference type="PROSITE" id="PS01054">
    <property type="entry name" value="TRANSALDOLASE_1"/>
    <property type="match status" value="1"/>
</dbReference>
<evidence type="ECO:0000256" key="2">
    <source>
        <dbReference type="ARBA" id="ARBA00022490"/>
    </source>
</evidence>
<dbReference type="CDD" id="cd00956">
    <property type="entry name" value="Transaldolase_FSA"/>
    <property type="match status" value="1"/>
</dbReference>
<dbReference type="SUPFAM" id="SSF51569">
    <property type="entry name" value="Aldolase"/>
    <property type="match status" value="1"/>
</dbReference>
<comment type="caution">
    <text evidence="4">The sequence shown here is derived from an EMBL/GenBank/DDBJ whole genome shotgun (WGS) entry which is preliminary data.</text>
</comment>
<gene>
    <name evidence="4" type="primary">tal</name>
    <name evidence="4" type="ORF">PACILC2_43930</name>
</gene>
<evidence type="ECO:0000256" key="1">
    <source>
        <dbReference type="ARBA" id="ARBA00004496"/>
    </source>
</evidence>
<dbReference type="EMBL" id="BOVJ01000155">
    <property type="protein sequence ID" value="GIQ65825.1"/>
    <property type="molecule type" value="Genomic_DNA"/>
</dbReference>
<evidence type="ECO:0000313" key="4">
    <source>
        <dbReference type="EMBL" id="GIQ65825.1"/>
    </source>
</evidence>
<dbReference type="Pfam" id="PF00923">
    <property type="entry name" value="TAL_FSA"/>
    <property type="match status" value="1"/>
</dbReference>
<dbReference type="InterPro" id="IPR018225">
    <property type="entry name" value="Transaldolase_AS"/>
</dbReference>
<reference evidence="4 5" key="1">
    <citation type="submission" date="2021-04" db="EMBL/GenBank/DDBJ databases">
        <title>Draft genome sequence of Paenibacillus cisolokensis, LC2-13A.</title>
        <authorList>
            <person name="Uke A."/>
            <person name="Chhe C."/>
            <person name="Baramee S."/>
            <person name="Kosugi A."/>
        </authorList>
    </citation>
    <scope>NUCLEOTIDE SEQUENCE [LARGE SCALE GENOMIC DNA]</scope>
    <source>
        <strain evidence="4 5">LC2-13A</strain>
    </source>
</reference>
<protein>
    <submittedName>
        <fullName evidence="4">Transaldolase</fullName>
    </submittedName>
</protein>
<organism evidence="4 5">
    <name type="scientific">Paenibacillus cisolokensis</name>
    <dbReference type="NCBI Taxonomy" id="1658519"/>
    <lineage>
        <taxon>Bacteria</taxon>
        <taxon>Bacillati</taxon>
        <taxon>Bacillota</taxon>
        <taxon>Bacilli</taxon>
        <taxon>Bacillales</taxon>
        <taxon>Paenibacillaceae</taxon>
        <taxon>Paenibacillus</taxon>
    </lineage>
</organism>